<name>A0A512PDI8_9CELL</name>
<feature type="compositionally biased region" description="Polar residues" evidence="1">
    <location>
        <begin position="1"/>
        <end position="13"/>
    </location>
</feature>
<dbReference type="Proteomes" id="UP000321798">
    <property type="component" value="Unassembled WGS sequence"/>
</dbReference>
<accession>A0A512PDI8</accession>
<dbReference type="OrthoDB" id="9770107at2"/>
<evidence type="ECO:0000313" key="2">
    <source>
        <dbReference type="EMBL" id="GEP69274.1"/>
    </source>
</evidence>
<dbReference type="EMBL" id="BKAL01000006">
    <property type="protein sequence ID" value="GEP69274.1"/>
    <property type="molecule type" value="Genomic_DNA"/>
</dbReference>
<evidence type="ECO:0000256" key="1">
    <source>
        <dbReference type="SAM" id="MobiDB-lite"/>
    </source>
</evidence>
<keyword evidence="3" id="KW-1185">Reference proteome</keyword>
<keyword evidence="2" id="KW-0378">Hydrolase</keyword>
<sequence>MTTPASTGPTGASPQPPADEREVVTSADLVLTTPAGDLSYRADAGHLLVRDGAGQPLTTMFYVAYTATGDAASPDRPVTYLFNGGPGSASLWLNVGGFGPRRPAQRTPHATPPAPYAIEANTRSLLPTSDLVFLDAPGTGHSRILDGVDPARVWGVDADADVFARAILRHLAVTGRWNSPRYLFGESYGTTRAAVVAHRLQNTGLDLNGVVLLSTLLDWTANLPGADQGFVHLLPTFAATARYHGRAGHAELGDAAFDAAAIDFAQGPYAAALQRGDGLDPAEEARVAEAMASLVGLDAGYLASRHLRVGLEEFRARLLADEGRLIGRFDTRFVAEHAYVVGGGATDPATDDAATAGVTSALVTTFADHLAHDIGYVSPTAYVPLNNMVVEPAWDWRHRAPAIDEPMPLPNVALDLSAAMRRNPHLRVLVLGGRFDLATPYLGARHDLAHLFLGERLRANVTVRAYDSGHMAFVDDAALAAITADVSAFLQGA</sequence>
<protein>
    <submittedName>
        <fullName evidence="2">Carboxypeptidase</fullName>
    </submittedName>
</protein>
<dbReference type="Gene3D" id="3.40.50.1820">
    <property type="entry name" value="alpha/beta hydrolase"/>
    <property type="match status" value="1"/>
</dbReference>
<dbReference type="RefSeq" id="WP_146953017.1">
    <property type="nucleotide sequence ID" value="NZ_BAABBJ010000006.1"/>
</dbReference>
<dbReference type="SUPFAM" id="SSF53474">
    <property type="entry name" value="alpha/beta-Hydrolases"/>
    <property type="match status" value="1"/>
</dbReference>
<proteinExistence type="predicted"/>
<organism evidence="2 3">
    <name type="scientific">Cellulomonas soli</name>
    <dbReference type="NCBI Taxonomy" id="931535"/>
    <lineage>
        <taxon>Bacteria</taxon>
        <taxon>Bacillati</taxon>
        <taxon>Actinomycetota</taxon>
        <taxon>Actinomycetes</taxon>
        <taxon>Micrococcales</taxon>
        <taxon>Cellulomonadaceae</taxon>
        <taxon>Cellulomonas</taxon>
    </lineage>
</organism>
<comment type="caution">
    <text evidence="2">The sequence shown here is derived from an EMBL/GenBank/DDBJ whole genome shotgun (WGS) entry which is preliminary data.</text>
</comment>
<gene>
    <name evidence="2" type="ORF">CSO01_19890</name>
</gene>
<feature type="region of interest" description="Disordered" evidence="1">
    <location>
        <begin position="1"/>
        <end position="20"/>
    </location>
</feature>
<dbReference type="InterPro" id="IPR001563">
    <property type="entry name" value="Peptidase_S10"/>
</dbReference>
<evidence type="ECO:0000313" key="3">
    <source>
        <dbReference type="Proteomes" id="UP000321798"/>
    </source>
</evidence>
<reference evidence="2 3" key="1">
    <citation type="submission" date="2019-07" db="EMBL/GenBank/DDBJ databases">
        <title>Whole genome shotgun sequence of Cellulomonas soli NBRC 109434.</title>
        <authorList>
            <person name="Hosoyama A."/>
            <person name="Uohara A."/>
            <person name="Ohji S."/>
            <person name="Ichikawa N."/>
        </authorList>
    </citation>
    <scope>NUCLEOTIDE SEQUENCE [LARGE SCALE GENOMIC DNA]</scope>
    <source>
        <strain evidence="2 3">NBRC 109434</strain>
    </source>
</reference>
<dbReference type="GO" id="GO:0004185">
    <property type="term" value="F:serine-type carboxypeptidase activity"/>
    <property type="evidence" value="ECO:0007669"/>
    <property type="project" value="InterPro"/>
</dbReference>
<keyword evidence="2" id="KW-0121">Carboxypeptidase</keyword>
<dbReference type="GO" id="GO:0006508">
    <property type="term" value="P:proteolysis"/>
    <property type="evidence" value="ECO:0007669"/>
    <property type="project" value="InterPro"/>
</dbReference>
<dbReference type="Pfam" id="PF00450">
    <property type="entry name" value="Peptidase_S10"/>
    <property type="match status" value="1"/>
</dbReference>
<dbReference type="AlphaFoldDB" id="A0A512PDI8"/>
<dbReference type="InterPro" id="IPR029058">
    <property type="entry name" value="AB_hydrolase_fold"/>
</dbReference>
<keyword evidence="2" id="KW-0645">Protease</keyword>